<evidence type="ECO:0000256" key="1">
    <source>
        <dbReference type="ARBA" id="ARBA00023002"/>
    </source>
</evidence>
<dbReference type="GO" id="GO:0016651">
    <property type="term" value="F:oxidoreductase activity, acting on NAD(P)H"/>
    <property type="evidence" value="ECO:0007669"/>
    <property type="project" value="InterPro"/>
</dbReference>
<accession>A0A1B1YFX5</accession>
<evidence type="ECO:0000313" key="3">
    <source>
        <dbReference type="EMBL" id="ANW99643.1"/>
    </source>
</evidence>
<gene>
    <name evidence="3" type="ORF">CSTERTH_11655</name>
</gene>
<dbReference type="RefSeq" id="WP_015360068.1">
    <property type="nucleotide sequence ID" value="NZ_CP014672.1"/>
</dbReference>
<dbReference type="InterPro" id="IPR029014">
    <property type="entry name" value="NiFe-Hase_large"/>
</dbReference>
<dbReference type="AlphaFoldDB" id="A0A1B1YFX5"/>
<dbReference type="InterPro" id="IPR001135">
    <property type="entry name" value="NADH_Q_OxRdtase_suD"/>
</dbReference>
<dbReference type="PANTHER" id="PTHR43485">
    <property type="entry name" value="HYDROGENASE-4 COMPONENT G"/>
    <property type="match status" value="1"/>
</dbReference>
<dbReference type="EMBL" id="CP014672">
    <property type="protein sequence ID" value="ANW99643.1"/>
    <property type="molecule type" value="Genomic_DNA"/>
</dbReference>
<dbReference type="SUPFAM" id="SSF56762">
    <property type="entry name" value="HydB/Nqo4-like"/>
    <property type="match status" value="1"/>
</dbReference>
<reference evidence="3 4" key="1">
    <citation type="submission" date="2016-02" db="EMBL/GenBank/DDBJ databases">
        <title>Comparison of Clostridium stercorarium subspecies using comparative genomics and transcriptomics.</title>
        <authorList>
            <person name="Schellenberg J."/>
            <person name="Thallinger G."/>
            <person name="Levin D.B."/>
            <person name="Zhang X."/>
            <person name="Alvare G."/>
            <person name="Fristensky B."/>
            <person name="Sparling R."/>
        </authorList>
    </citation>
    <scope>NUCLEOTIDE SEQUENCE [LARGE SCALE GENOMIC DNA]</scope>
    <source>
        <strain evidence="3 4">DSM 2910</strain>
    </source>
</reference>
<dbReference type="GO" id="GO:0048038">
    <property type="term" value="F:quinone binding"/>
    <property type="evidence" value="ECO:0007669"/>
    <property type="project" value="InterPro"/>
</dbReference>
<dbReference type="Gene3D" id="1.10.645.10">
    <property type="entry name" value="Cytochrome-c3 Hydrogenase, chain B"/>
    <property type="match status" value="1"/>
</dbReference>
<proteinExistence type="predicted"/>
<dbReference type="SUPFAM" id="SSF143243">
    <property type="entry name" value="Nqo5-like"/>
    <property type="match status" value="1"/>
</dbReference>
<dbReference type="Pfam" id="PF00346">
    <property type="entry name" value="Complex1_49kDa"/>
    <property type="match status" value="1"/>
</dbReference>
<dbReference type="GO" id="GO:0051287">
    <property type="term" value="F:NAD binding"/>
    <property type="evidence" value="ECO:0007669"/>
    <property type="project" value="InterPro"/>
</dbReference>
<evidence type="ECO:0000259" key="2">
    <source>
        <dbReference type="Pfam" id="PF00346"/>
    </source>
</evidence>
<evidence type="ECO:0000313" key="4">
    <source>
        <dbReference type="Proteomes" id="UP000092971"/>
    </source>
</evidence>
<dbReference type="InterPro" id="IPR037232">
    <property type="entry name" value="NADH_quin_OxRdtase_su_C/D-like"/>
</dbReference>
<dbReference type="InterPro" id="IPR052197">
    <property type="entry name" value="ComplexI_49kDa-like"/>
</dbReference>
<keyword evidence="1" id="KW-0560">Oxidoreductase</keyword>
<dbReference type="Proteomes" id="UP000092971">
    <property type="component" value="Chromosome"/>
</dbReference>
<sequence length="455" mass="51119">MKRSWNEKQGRAFMGKMFGYKLMGYRLVFIKSACDDGYVKLQYMLEKDGYIETVETDLPENGTFPSITGVFPEGAQMEREIAGTYPVMFVSHNKEHEKNDGLSFEWGPFHPLLQEPVLFRFSLKDDVIDKVCIETGYNYRGIERLCIGEKIPNVLDMLERISSVNGFSIGLAFLHAVEAINEIAVPPKANLLRLILNEMSFLRANLYSLSHITKCLGLLSDSSEIFKLISLYNEAALLITNDPQLKGILVPGGLSIDTGIETLVRVNVILQEMVGVLSAMRDRWNNTQSITERMKATGKIDKNTAARMTGRAARAAGLREDVRKLSRLPYHVLSYKIPTAGESNSFTRTMLIFEDILLSLSLIDQTVEIMHEGDIRTSDRPRLKSNGEILVREPEAFGELVIHVSLDEELVTNIKIRNSSTINFPFLDGILKGTELNDVPLVIASLDLDFSAMEK</sequence>
<protein>
    <submittedName>
        <fullName evidence="3">Ni,Fe-hydrogenase III large subunit</fullName>
    </submittedName>
</protein>
<name>A0A1B1YFX5_THEST</name>
<dbReference type="PANTHER" id="PTHR43485:SF1">
    <property type="entry name" value="FORMATE HYDROGENLYASE SUBUNIT 5-RELATED"/>
    <property type="match status" value="1"/>
</dbReference>
<organism evidence="3 4">
    <name type="scientific">Thermoclostridium stercorarium subsp. thermolacticum DSM 2910</name>
    <dbReference type="NCBI Taxonomy" id="1121336"/>
    <lineage>
        <taxon>Bacteria</taxon>
        <taxon>Bacillati</taxon>
        <taxon>Bacillota</taxon>
        <taxon>Clostridia</taxon>
        <taxon>Eubacteriales</taxon>
        <taxon>Oscillospiraceae</taxon>
        <taxon>Thermoclostridium</taxon>
    </lineage>
</organism>
<dbReference type="OrthoDB" id="9801496at2"/>
<feature type="domain" description="NADH-quinone oxidoreductase subunit D" evidence="2">
    <location>
        <begin position="248"/>
        <end position="380"/>
    </location>
</feature>